<dbReference type="AlphaFoldDB" id="A0A919L7E9"/>
<organism evidence="1 2">
    <name type="scientific">Streptomyces sulfonofaciens</name>
    <dbReference type="NCBI Taxonomy" id="68272"/>
    <lineage>
        <taxon>Bacteria</taxon>
        <taxon>Bacillati</taxon>
        <taxon>Actinomycetota</taxon>
        <taxon>Actinomycetes</taxon>
        <taxon>Kitasatosporales</taxon>
        <taxon>Streptomycetaceae</taxon>
        <taxon>Streptomyces</taxon>
    </lineage>
</organism>
<sequence>MARSPSGATGGGALFAPEVAAWLERVVGRARAAALAARPAPVVHPLDTPAVDTVLVVRPDTVPC</sequence>
<keyword evidence="2" id="KW-1185">Reference proteome</keyword>
<evidence type="ECO:0000313" key="2">
    <source>
        <dbReference type="Proteomes" id="UP000603708"/>
    </source>
</evidence>
<dbReference type="Proteomes" id="UP000603708">
    <property type="component" value="Unassembled WGS sequence"/>
</dbReference>
<accession>A0A919L7E9</accession>
<dbReference type="EMBL" id="BNCD01000021">
    <property type="protein sequence ID" value="GHH86199.1"/>
    <property type="molecule type" value="Genomic_DNA"/>
</dbReference>
<gene>
    <name evidence="1" type="ORF">GCM10018793_57220</name>
</gene>
<reference evidence="1" key="2">
    <citation type="submission" date="2020-09" db="EMBL/GenBank/DDBJ databases">
        <authorList>
            <person name="Sun Q."/>
            <person name="Ohkuma M."/>
        </authorList>
    </citation>
    <scope>NUCLEOTIDE SEQUENCE</scope>
    <source>
        <strain evidence="1">JCM 5069</strain>
    </source>
</reference>
<name>A0A919L7E9_9ACTN</name>
<protein>
    <submittedName>
        <fullName evidence="1">Uncharacterized protein</fullName>
    </submittedName>
</protein>
<reference evidence="1" key="1">
    <citation type="journal article" date="2014" name="Int. J. Syst. Evol. Microbiol.">
        <title>Complete genome sequence of Corynebacterium casei LMG S-19264T (=DSM 44701T), isolated from a smear-ripened cheese.</title>
        <authorList>
            <consortium name="US DOE Joint Genome Institute (JGI-PGF)"/>
            <person name="Walter F."/>
            <person name="Albersmeier A."/>
            <person name="Kalinowski J."/>
            <person name="Ruckert C."/>
        </authorList>
    </citation>
    <scope>NUCLEOTIDE SEQUENCE</scope>
    <source>
        <strain evidence="1">JCM 5069</strain>
    </source>
</reference>
<proteinExistence type="predicted"/>
<comment type="caution">
    <text evidence="1">The sequence shown here is derived from an EMBL/GenBank/DDBJ whole genome shotgun (WGS) entry which is preliminary data.</text>
</comment>
<evidence type="ECO:0000313" key="1">
    <source>
        <dbReference type="EMBL" id="GHH86199.1"/>
    </source>
</evidence>